<evidence type="ECO:0000259" key="2">
    <source>
        <dbReference type="Pfam" id="PF01757"/>
    </source>
</evidence>
<feature type="transmembrane region" description="Helical" evidence="1">
    <location>
        <begin position="273"/>
        <end position="292"/>
    </location>
</feature>
<dbReference type="InterPro" id="IPR050879">
    <property type="entry name" value="Acyltransferase_3"/>
</dbReference>
<reference evidence="3 4" key="1">
    <citation type="submission" date="2018-06" db="EMBL/GenBank/DDBJ databases">
        <title>Genomic Encyclopedia of Type Strains, Phase III (KMG-III): the genomes of soil and plant-associated and newly described type strains.</title>
        <authorList>
            <person name="Whitman W."/>
        </authorList>
    </citation>
    <scope>NUCLEOTIDE SEQUENCE [LARGE SCALE GENOMIC DNA]</scope>
    <source>
        <strain evidence="3 4">CGMCC 1.12504</strain>
    </source>
</reference>
<dbReference type="PANTHER" id="PTHR23028:SF53">
    <property type="entry name" value="ACYL_TRANSF_3 DOMAIN-CONTAINING PROTEIN"/>
    <property type="match status" value="1"/>
</dbReference>
<dbReference type="GO" id="GO:0016747">
    <property type="term" value="F:acyltransferase activity, transferring groups other than amino-acyl groups"/>
    <property type="evidence" value="ECO:0007669"/>
    <property type="project" value="InterPro"/>
</dbReference>
<comment type="caution">
    <text evidence="3">The sequence shown here is derived from an EMBL/GenBank/DDBJ whole genome shotgun (WGS) entry which is preliminary data.</text>
</comment>
<sequence>MLGLNIELKKRVPGLDLARAIAISLVVFSHSLWISEHYHPYIKWFMNFTPTIGVEIFFVISGFLIGKIIYRIIQKDDFSFNDVREFWKRRWFRTLPNYYLVLLINLLLWYLIYGKIPEKIGLYFVYLQNFFSHSPDFSRISWSLSVEQFCYILGPVLLYLLIRFFPKLNRKKLFLWVTCFIIAVVILIRFWFHSTHELASLYEWNENLRKVSVYRLDAIYYGFLAFYLYVNFPINLTVSKLLFTIGMFGIFTLHLFIFYWGISFESNPGFFNIFYLSLNSVAICCLMPFLFTIKIQSLWVLKIITLLSLLSYSIYLLHYTIILHSMKVVFPSDHLTGIPLLVYTLTYWLLILVFSYLLYRFFEKPMTNLRDRK</sequence>
<feature type="transmembrane region" description="Helical" evidence="1">
    <location>
        <begin position="341"/>
        <end position="362"/>
    </location>
</feature>
<feature type="transmembrane region" description="Helical" evidence="1">
    <location>
        <begin position="12"/>
        <end position="32"/>
    </location>
</feature>
<evidence type="ECO:0000256" key="1">
    <source>
        <dbReference type="SAM" id="Phobius"/>
    </source>
</evidence>
<feature type="transmembrane region" description="Helical" evidence="1">
    <location>
        <begin position="52"/>
        <end position="73"/>
    </location>
</feature>
<name>A0A328X3J5_9FLAO</name>
<keyword evidence="1" id="KW-0472">Membrane</keyword>
<dbReference type="PANTHER" id="PTHR23028">
    <property type="entry name" value="ACETYLTRANSFERASE"/>
    <property type="match status" value="1"/>
</dbReference>
<feature type="transmembrane region" description="Helical" evidence="1">
    <location>
        <begin position="140"/>
        <end position="161"/>
    </location>
</feature>
<dbReference type="RefSeq" id="WP_112084696.1">
    <property type="nucleotide sequence ID" value="NZ_QLSV01000001.1"/>
</dbReference>
<gene>
    <name evidence="3" type="ORF">B0I10_101293</name>
</gene>
<feature type="transmembrane region" description="Helical" evidence="1">
    <location>
        <begin position="94"/>
        <end position="113"/>
    </location>
</feature>
<feature type="transmembrane region" description="Helical" evidence="1">
    <location>
        <begin position="212"/>
        <end position="229"/>
    </location>
</feature>
<dbReference type="AlphaFoldDB" id="A0A328X3J5"/>
<keyword evidence="4" id="KW-1185">Reference proteome</keyword>
<feature type="transmembrane region" description="Helical" evidence="1">
    <location>
        <begin position="241"/>
        <end position="261"/>
    </location>
</feature>
<protein>
    <submittedName>
        <fullName evidence="3">Peptidoglycan/LPS O-acetylase OafA/YrhL</fullName>
    </submittedName>
</protein>
<feature type="transmembrane region" description="Helical" evidence="1">
    <location>
        <begin position="299"/>
        <end position="321"/>
    </location>
</feature>
<dbReference type="GO" id="GO:0009103">
    <property type="term" value="P:lipopolysaccharide biosynthetic process"/>
    <property type="evidence" value="ECO:0007669"/>
    <property type="project" value="TreeGrafter"/>
</dbReference>
<evidence type="ECO:0000313" key="3">
    <source>
        <dbReference type="EMBL" id="RAR51117.1"/>
    </source>
</evidence>
<dbReference type="Pfam" id="PF01757">
    <property type="entry name" value="Acyl_transf_3"/>
    <property type="match status" value="1"/>
</dbReference>
<organism evidence="3 4">
    <name type="scientific">Flavobacterium lacus</name>
    <dbReference type="NCBI Taxonomy" id="1353778"/>
    <lineage>
        <taxon>Bacteria</taxon>
        <taxon>Pseudomonadati</taxon>
        <taxon>Bacteroidota</taxon>
        <taxon>Flavobacteriia</taxon>
        <taxon>Flavobacteriales</taxon>
        <taxon>Flavobacteriaceae</taxon>
        <taxon>Flavobacterium</taxon>
    </lineage>
</organism>
<dbReference type="EMBL" id="QLSV01000001">
    <property type="protein sequence ID" value="RAR51117.1"/>
    <property type="molecule type" value="Genomic_DNA"/>
</dbReference>
<feature type="domain" description="Acyltransferase 3" evidence="2">
    <location>
        <begin position="13"/>
        <end position="360"/>
    </location>
</feature>
<evidence type="ECO:0000313" key="4">
    <source>
        <dbReference type="Proteomes" id="UP000249518"/>
    </source>
</evidence>
<keyword evidence="1" id="KW-0812">Transmembrane</keyword>
<accession>A0A328X3J5</accession>
<dbReference type="InterPro" id="IPR002656">
    <property type="entry name" value="Acyl_transf_3_dom"/>
</dbReference>
<proteinExistence type="predicted"/>
<feature type="transmembrane region" description="Helical" evidence="1">
    <location>
        <begin position="173"/>
        <end position="192"/>
    </location>
</feature>
<dbReference type="GO" id="GO:0016020">
    <property type="term" value="C:membrane"/>
    <property type="evidence" value="ECO:0007669"/>
    <property type="project" value="TreeGrafter"/>
</dbReference>
<dbReference type="Proteomes" id="UP000249518">
    <property type="component" value="Unassembled WGS sequence"/>
</dbReference>
<keyword evidence="1" id="KW-1133">Transmembrane helix</keyword>
<dbReference type="OrthoDB" id="290051at2"/>